<evidence type="ECO:0008006" key="2">
    <source>
        <dbReference type="Google" id="ProtNLM"/>
    </source>
</evidence>
<dbReference type="EMBL" id="UINC01096026">
    <property type="protein sequence ID" value="SVC52572.1"/>
    <property type="molecule type" value="Genomic_DNA"/>
</dbReference>
<evidence type="ECO:0000313" key="1">
    <source>
        <dbReference type="EMBL" id="SVC52572.1"/>
    </source>
</evidence>
<gene>
    <name evidence="1" type="ORF">METZ01_LOCUS305426</name>
</gene>
<protein>
    <recommendedName>
        <fullName evidence="2">AP2/ERF domain-containing protein</fullName>
    </recommendedName>
</protein>
<dbReference type="AlphaFoldDB" id="A0A382MYM2"/>
<accession>A0A382MYM2</accession>
<proteinExistence type="predicted"/>
<name>A0A382MYM2_9ZZZZ</name>
<sequence length="71" mass="7956">MKSFNGYLQEANSKYIVSMNPNDKKWYVMGHVGSNKWMPVSSGFKNKAQAQKWAKSQDKVDIAARGEMGGV</sequence>
<organism evidence="1">
    <name type="scientific">marine metagenome</name>
    <dbReference type="NCBI Taxonomy" id="408172"/>
    <lineage>
        <taxon>unclassified sequences</taxon>
        <taxon>metagenomes</taxon>
        <taxon>ecological metagenomes</taxon>
    </lineage>
</organism>
<reference evidence="1" key="1">
    <citation type="submission" date="2018-05" db="EMBL/GenBank/DDBJ databases">
        <authorList>
            <person name="Lanie J.A."/>
            <person name="Ng W.-L."/>
            <person name="Kazmierczak K.M."/>
            <person name="Andrzejewski T.M."/>
            <person name="Davidsen T.M."/>
            <person name="Wayne K.J."/>
            <person name="Tettelin H."/>
            <person name="Glass J.I."/>
            <person name="Rusch D."/>
            <person name="Podicherti R."/>
            <person name="Tsui H.-C.T."/>
            <person name="Winkler M.E."/>
        </authorList>
    </citation>
    <scope>NUCLEOTIDE SEQUENCE</scope>
</reference>